<dbReference type="EMBL" id="JAALHA020000001">
    <property type="protein sequence ID" value="MDR9893271.1"/>
    <property type="molecule type" value="Genomic_DNA"/>
</dbReference>
<proteinExistence type="predicted"/>
<name>A0AAP5M303_9CYAN</name>
<evidence type="ECO:0000313" key="4">
    <source>
        <dbReference type="Proteomes" id="UP000667802"/>
    </source>
</evidence>
<dbReference type="InterPro" id="IPR007527">
    <property type="entry name" value="Znf_SWIM"/>
</dbReference>
<dbReference type="Proteomes" id="UP000667802">
    <property type="component" value="Unassembled WGS sequence"/>
</dbReference>
<feature type="domain" description="SWIM-type" evidence="2">
    <location>
        <begin position="198"/>
        <end position="234"/>
    </location>
</feature>
<comment type="caution">
    <text evidence="3">The sequence shown here is derived from an EMBL/GenBank/DDBJ whole genome shotgun (WGS) entry which is preliminary data.</text>
</comment>
<dbReference type="PROSITE" id="PS50966">
    <property type="entry name" value="ZF_SWIM"/>
    <property type="match status" value="1"/>
</dbReference>
<sequence length="345" mass="38963">MDITKDDRFSPTNAAIASWENPHYKDLSKPMLHQHNREHLESLSLTELKAIYSQTGSTVEVTDKRSKASWITAILDHQSAQVEKVAIAEVKVDEQPKTCADCPLFKPFNDGTGRGLCCASDQVARDHHKLTQDCLHLIDEQAVAQAELGEYIEAQAEAIAPEKELSRLKREQASKSIKVLEKHGDTYIVCNEENGNHYAVHPSHEDPNERCECADCHFRGVRCKHQIAVTSYILSQIKVTTPEIEIDSEHDEDFGVLYRVWNERDLIGTYYQAIDDGKWIAQPSCSDERPRCDTADEAQLLVVAISGLLVAGEPDDDEEDLLDKPFDELTVEDWQKLKQRELLVA</sequence>
<keyword evidence="1" id="KW-0863">Zinc-finger</keyword>
<evidence type="ECO:0000313" key="3">
    <source>
        <dbReference type="EMBL" id="MDR9893271.1"/>
    </source>
</evidence>
<reference evidence="4" key="1">
    <citation type="journal article" date="2021" name="Science">
        <title>Hunting the eagle killer: A cyanobacterial neurotoxin causes vacuolar myelinopathy.</title>
        <authorList>
            <person name="Breinlinger S."/>
            <person name="Phillips T.J."/>
            <person name="Haram B.N."/>
            <person name="Mares J."/>
            <person name="Martinez Yerena J.A."/>
            <person name="Hrouzek P."/>
            <person name="Sobotka R."/>
            <person name="Henderson W.M."/>
            <person name="Schmieder P."/>
            <person name="Williams S.M."/>
            <person name="Lauderdale J.D."/>
            <person name="Wilde H.D."/>
            <person name="Gerrin W."/>
            <person name="Kust A."/>
            <person name="Washington J.W."/>
            <person name="Wagner C."/>
            <person name="Geier B."/>
            <person name="Liebeke M."/>
            <person name="Enke H."/>
            <person name="Niedermeyer T.H.J."/>
            <person name="Wilde S.B."/>
        </authorList>
    </citation>
    <scope>NUCLEOTIDE SEQUENCE [LARGE SCALE GENOMIC DNA]</scope>
    <source>
        <strain evidence="4">Thurmond2011</strain>
    </source>
</reference>
<gene>
    <name evidence="3" type="ORF">G7B40_001550</name>
</gene>
<keyword evidence="4" id="KW-1185">Reference proteome</keyword>
<evidence type="ECO:0000259" key="2">
    <source>
        <dbReference type="PROSITE" id="PS50966"/>
    </source>
</evidence>
<protein>
    <recommendedName>
        <fullName evidence="2">SWIM-type domain-containing protein</fullName>
    </recommendedName>
</protein>
<keyword evidence="1" id="KW-0862">Zinc</keyword>
<accession>A0AAP5M303</accession>
<organism evidence="3 4">
    <name type="scientific">Aetokthonos hydrillicola Thurmond2011</name>
    <dbReference type="NCBI Taxonomy" id="2712845"/>
    <lineage>
        <taxon>Bacteria</taxon>
        <taxon>Bacillati</taxon>
        <taxon>Cyanobacteriota</taxon>
        <taxon>Cyanophyceae</taxon>
        <taxon>Nostocales</taxon>
        <taxon>Hapalosiphonaceae</taxon>
        <taxon>Aetokthonos</taxon>
    </lineage>
</organism>
<dbReference type="GO" id="GO:0008270">
    <property type="term" value="F:zinc ion binding"/>
    <property type="evidence" value="ECO:0007669"/>
    <property type="project" value="UniProtKB-KW"/>
</dbReference>
<keyword evidence="1" id="KW-0479">Metal-binding</keyword>
<evidence type="ECO:0000256" key="1">
    <source>
        <dbReference type="PROSITE-ProRule" id="PRU00325"/>
    </source>
</evidence>
<dbReference type="AlphaFoldDB" id="A0AAP5M303"/>